<gene>
    <name evidence="3" type="ORF">PACILC2_55750</name>
</gene>
<dbReference type="Pfam" id="PF03473">
    <property type="entry name" value="MOSC"/>
    <property type="match status" value="1"/>
</dbReference>
<proteinExistence type="predicted"/>
<dbReference type="InterPro" id="IPR052353">
    <property type="entry name" value="Benzoxazolinone_Detox_Enz"/>
</dbReference>
<evidence type="ECO:0000313" key="4">
    <source>
        <dbReference type="Proteomes" id="UP000680304"/>
    </source>
</evidence>
<dbReference type="InterPro" id="IPR005163">
    <property type="entry name" value="Tri_helical_YiiM-like"/>
</dbReference>
<evidence type="ECO:0000256" key="1">
    <source>
        <dbReference type="SAM" id="Phobius"/>
    </source>
</evidence>
<dbReference type="SUPFAM" id="SSF50800">
    <property type="entry name" value="PK beta-barrel domain-like"/>
    <property type="match status" value="1"/>
</dbReference>
<keyword evidence="4" id="KW-1185">Reference proteome</keyword>
<dbReference type="PANTHER" id="PTHR30212">
    <property type="entry name" value="PROTEIN YIIM"/>
    <property type="match status" value="1"/>
</dbReference>
<dbReference type="EMBL" id="BOVJ01000241">
    <property type="protein sequence ID" value="GIQ67007.1"/>
    <property type="molecule type" value="Genomic_DNA"/>
</dbReference>
<dbReference type="InterPro" id="IPR011037">
    <property type="entry name" value="Pyrv_Knase-like_insert_dom_sf"/>
</dbReference>
<feature type="domain" description="MOSC" evidence="2">
    <location>
        <begin position="72"/>
        <end position="206"/>
    </location>
</feature>
<name>A0ABQ4NFI7_9BACL</name>
<protein>
    <submittedName>
        <fullName evidence="3">MOSC domain-containing protein</fullName>
    </submittedName>
</protein>
<dbReference type="Proteomes" id="UP000680304">
    <property type="component" value="Unassembled WGS sequence"/>
</dbReference>
<organism evidence="3 4">
    <name type="scientific">Paenibacillus cisolokensis</name>
    <dbReference type="NCBI Taxonomy" id="1658519"/>
    <lineage>
        <taxon>Bacteria</taxon>
        <taxon>Bacillati</taxon>
        <taxon>Bacillota</taxon>
        <taxon>Bacilli</taxon>
        <taxon>Bacillales</taxon>
        <taxon>Paenibacillaceae</taxon>
        <taxon>Paenibacillus</taxon>
    </lineage>
</organism>
<dbReference type="PANTHER" id="PTHR30212:SF4">
    <property type="entry name" value="MOSC DOMAIN-CONTAINING PROTEIN"/>
    <property type="match status" value="1"/>
</dbReference>
<dbReference type="PROSITE" id="PS51340">
    <property type="entry name" value="MOSC"/>
    <property type="match status" value="1"/>
</dbReference>
<accession>A0ABQ4NFI7</accession>
<dbReference type="Pfam" id="PF03475">
    <property type="entry name" value="YiiM_3-alpha"/>
    <property type="match status" value="1"/>
</dbReference>
<keyword evidence="1" id="KW-1133">Transmembrane helix</keyword>
<dbReference type="Gene3D" id="2.40.33.20">
    <property type="entry name" value="PK beta-barrel domain-like"/>
    <property type="match status" value="1"/>
</dbReference>
<dbReference type="InterPro" id="IPR005302">
    <property type="entry name" value="MoCF_Sase_C"/>
</dbReference>
<comment type="caution">
    <text evidence="3">The sequence shown here is derived from an EMBL/GenBank/DDBJ whole genome shotgun (WGS) entry which is preliminary data.</text>
</comment>
<feature type="transmembrane region" description="Helical" evidence="1">
    <location>
        <begin position="15"/>
        <end position="34"/>
    </location>
</feature>
<evidence type="ECO:0000259" key="2">
    <source>
        <dbReference type="PROSITE" id="PS51340"/>
    </source>
</evidence>
<keyword evidence="1" id="KW-0812">Transmembrane</keyword>
<evidence type="ECO:0000313" key="3">
    <source>
        <dbReference type="EMBL" id="GIQ67007.1"/>
    </source>
</evidence>
<keyword evidence="1" id="KW-0472">Membrane</keyword>
<reference evidence="3 4" key="1">
    <citation type="submission" date="2021-04" db="EMBL/GenBank/DDBJ databases">
        <title>Draft genome sequence of Paenibacillus cisolokensis, LC2-13A.</title>
        <authorList>
            <person name="Uke A."/>
            <person name="Chhe C."/>
            <person name="Baramee S."/>
            <person name="Kosugi A."/>
        </authorList>
    </citation>
    <scope>NUCLEOTIDE SEQUENCE [LARGE SCALE GENOMIC DNA]</scope>
    <source>
        <strain evidence="3 4">LC2-13A</strain>
    </source>
</reference>
<sequence length="262" mass="29615">MLAVGIAAGLLLKEYVFMLLFVGFLLAMRAFLIVRSREEGWQMTIEIVSVNIGKPQRVQYRGRELSTGIWKTPVEGLLHLSYSNLEGDGQADLVHHGGRDKALCVYAYEHYPFWERELKRPLAYGAFGENLTVRGLPETEVCIGDIFRFGEAVVQVSQPRQPCFKLAVKYGVPELPVKVQETGFTGYYFRVLQEGEVSPKDGLIRVFRHPKAVTVSFANRIMHHDKQNAEGIQRILDVEELSGSWQETLRKRLAGIGNDAPH</sequence>